<dbReference type="EMBL" id="MU007011">
    <property type="protein sequence ID" value="KAF2436095.1"/>
    <property type="molecule type" value="Genomic_DNA"/>
</dbReference>
<sequence>MLQTTKMGQTPCPGGCYVTAMQATIKYPDGKEANIDTNAWLHHIAMFGSGAGGGSIWACGNERPTLRLNTEKNYGIDFPTAFMLMIDLMTESTAPKQLTLDITYEWVPKTASGYKAASMYWLTIGEPAAKSGIYKFNSMPSTATVNGDLLYAIGHMHDGGSDMRLFINGKQVCKSIMHYNLRPGYTPPSGSMAGMSHGGHSKANNVNIPTANISRRDGGGTDHISDPGACTNFGEVKKGDRLTSEAWYDAIAHPLMEHNGKKENLMGNMRVYVGPK</sequence>
<name>A0A9P4P2G7_9PEZI</name>
<proteinExistence type="predicted"/>
<dbReference type="OrthoDB" id="3910689at2759"/>
<accession>A0A9P4P2G7</accession>
<reference evidence="1" key="1">
    <citation type="journal article" date="2020" name="Stud. Mycol.">
        <title>101 Dothideomycetes genomes: a test case for predicting lifestyles and emergence of pathogens.</title>
        <authorList>
            <person name="Haridas S."/>
            <person name="Albert R."/>
            <person name="Binder M."/>
            <person name="Bloem J."/>
            <person name="Labutti K."/>
            <person name="Salamov A."/>
            <person name="Andreopoulos B."/>
            <person name="Baker S."/>
            <person name="Barry K."/>
            <person name="Bills G."/>
            <person name="Bluhm B."/>
            <person name="Cannon C."/>
            <person name="Castanera R."/>
            <person name="Culley D."/>
            <person name="Daum C."/>
            <person name="Ezra D."/>
            <person name="Gonzalez J."/>
            <person name="Henrissat B."/>
            <person name="Kuo A."/>
            <person name="Liang C."/>
            <person name="Lipzen A."/>
            <person name="Lutzoni F."/>
            <person name="Magnuson J."/>
            <person name="Mondo S."/>
            <person name="Nolan M."/>
            <person name="Ohm R."/>
            <person name="Pangilinan J."/>
            <person name="Park H.-J."/>
            <person name="Ramirez L."/>
            <person name="Alfaro M."/>
            <person name="Sun H."/>
            <person name="Tritt A."/>
            <person name="Yoshinaga Y."/>
            <person name="Zwiers L.-H."/>
            <person name="Turgeon B."/>
            <person name="Goodwin S."/>
            <person name="Spatafora J."/>
            <person name="Crous P."/>
            <person name="Grigoriev I."/>
        </authorList>
    </citation>
    <scope>NUCLEOTIDE SEQUENCE</scope>
    <source>
        <strain evidence="1">CBS 130266</strain>
    </source>
</reference>
<protein>
    <submittedName>
        <fullName evidence="1">Uncharacterized protein</fullName>
    </submittedName>
</protein>
<evidence type="ECO:0000313" key="1">
    <source>
        <dbReference type="EMBL" id="KAF2436095.1"/>
    </source>
</evidence>
<gene>
    <name evidence="1" type="ORF">EJ08DRAFT_226050</name>
</gene>
<evidence type="ECO:0000313" key="2">
    <source>
        <dbReference type="Proteomes" id="UP000800235"/>
    </source>
</evidence>
<comment type="caution">
    <text evidence="1">The sequence shown here is derived from an EMBL/GenBank/DDBJ whole genome shotgun (WGS) entry which is preliminary data.</text>
</comment>
<organism evidence="1 2">
    <name type="scientific">Tothia fuscella</name>
    <dbReference type="NCBI Taxonomy" id="1048955"/>
    <lineage>
        <taxon>Eukaryota</taxon>
        <taxon>Fungi</taxon>
        <taxon>Dikarya</taxon>
        <taxon>Ascomycota</taxon>
        <taxon>Pezizomycotina</taxon>
        <taxon>Dothideomycetes</taxon>
        <taxon>Pleosporomycetidae</taxon>
        <taxon>Venturiales</taxon>
        <taxon>Cylindrosympodiaceae</taxon>
        <taxon>Tothia</taxon>
    </lineage>
</organism>
<dbReference type="AlphaFoldDB" id="A0A9P4P2G7"/>
<dbReference type="Proteomes" id="UP000800235">
    <property type="component" value="Unassembled WGS sequence"/>
</dbReference>
<keyword evidence="2" id="KW-1185">Reference proteome</keyword>